<dbReference type="Proteomes" id="UP001412067">
    <property type="component" value="Unassembled WGS sequence"/>
</dbReference>
<accession>A0ABR2MJ21</accession>
<dbReference type="PANTHER" id="PTHR47676">
    <property type="entry name" value="OS01G0225100 PROTEIN"/>
    <property type="match status" value="1"/>
</dbReference>
<feature type="signal peptide" evidence="1">
    <location>
        <begin position="1"/>
        <end position="19"/>
    </location>
</feature>
<proteinExistence type="predicted"/>
<sequence>MHWLNCIFPLLSIIQIDSAYQESGGDAYKSADSLGAKLVDPEESPNSYVKKRSAHKKKKRVAASTGMVSGVIGKDHWKSASSCSSRRRGCGDPMKAKEQLAVWAYSCEGAEEFLCSMLSSDSDLGGGVVRDVLSELLFFFCCIFQLWSCLVNCLCK</sequence>
<organism evidence="2 3">
    <name type="scientific">Platanthera guangdongensis</name>
    <dbReference type="NCBI Taxonomy" id="2320717"/>
    <lineage>
        <taxon>Eukaryota</taxon>
        <taxon>Viridiplantae</taxon>
        <taxon>Streptophyta</taxon>
        <taxon>Embryophyta</taxon>
        <taxon>Tracheophyta</taxon>
        <taxon>Spermatophyta</taxon>
        <taxon>Magnoliopsida</taxon>
        <taxon>Liliopsida</taxon>
        <taxon>Asparagales</taxon>
        <taxon>Orchidaceae</taxon>
        <taxon>Orchidoideae</taxon>
        <taxon>Orchideae</taxon>
        <taxon>Orchidinae</taxon>
        <taxon>Platanthera</taxon>
    </lineage>
</organism>
<dbReference type="EMBL" id="JBBWWR010000007">
    <property type="protein sequence ID" value="KAK8964137.1"/>
    <property type="molecule type" value="Genomic_DNA"/>
</dbReference>
<evidence type="ECO:0000256" key="1">
    <source>
        <dbReference type="SAM" id="SignalP"/>
    </source>
</evidence>
<dbReference type="InterPro" id="IPR055319">
    <property type="entry name" value="At5g58720-like"/>
</dbReference>
<feature type="chain" id="PRO_5045438406" evidence="1">
    <location>
        <begin position="20"/>
        <end position="156"/>
    </location>
</feature>
<evidence type="ECO:0000313" key="2">
    <source>
        <dbReference type="EMBL" id="KAK8964137.1"/>
    </source>
</evidence>
<protein>
    <submittedName>
        <fullName evidence="2">Uncharacterized protein</fullName>
    </submittedName>
</protein>
<name>A0ABR2MJ21_9ASPA</name>
<dbReference type="PANTHER" id="PTHR47676:SF1">
    <property type="entry name" value="SMR DOMAIN-CONTAINING PROTEIN"/>
    <property type="match status" value="1"/>
</dbReference>
<keyword evidence="3" id="KW-1185">Reference proteome</keyword>
<keyword evidence="1" id="KW-0732">Signal</keyword>
<evidence type="ECO:0000313" key="3">
    <source>
        <dbReference type="Proteomes" id="UP001412067"/>
    </source>
</evidence>
<comment type="caution">
    <text evidence="2">The sequence shown here is derived from an EMBL/GenBank/DDBJ whole genome shotgun (WGS) entry which is preliminary data.</text>
</comment>
<reference evidence="2 3" key="1">
    <citation type="journal article" date="2022" name="Nat. Plants">
        <title>Genomes of leafy and leafless Platanthera orchids illuminate the evolution of mycoheterotrophy.</title>
        <authorList>
            <person name="Li M.H."/>
            <person name="Liu K.W."/>
            <person name="Li Z."/>
            <person name="Lu H.C."/>
            <person name="Ye Q.L."/>
            <person name="Zhang D."/>
            <person name="Wang J.Y."/>
            <person name="Li Y.F."/>
            <person name="Zhong Z.M."/>
            <person name="Liu X."/>
            <person name="Yu X."/>
            <person name="Liu D.K."/>
            <person name="Tu X.D."/>
            <person name="Liu B."/>
            <person name="Hao Y."/>
            <person name="Liao X.Y."/>
            <person name="Jiang Y.T."/>
            <person name="Sun W.H."/>
            <person name="Chen J."/>
            <person name="Chen Y.Q."/>
            <person name="Ai Y."/>
            <person name="Zhai J.W."/>
            <person name="Wu S.S."/>
            <person name="Zhou Z."/>
            <person name="Hsiao Y.Y."/>
            <person name="Wu W.L."/>
            <person name="Chen Y.Y."/>
            <person name="Lin Y.F."/>
            <person name="Hsu J.L."/>
            <person name="Li C.Y."/>
            <person name="Wang Z.W."/>
            <person name="Zhao X."/>
            <person name="Zhong W.Y."/>
            <person name="Ma X.K."/>
            <person name="Ma L."/>
            <person name="Huang J."/>
            <person name="Chen G.Z."/>
            <person name="Huang M.Z."/>
            <person name="Huang L."/>
            <person name="Peng D.H."/>
            <person name="Luo Y.B."/>
            <person name="Zou S.Q."/>
            <person name="Chen S.P."/>
            <person name="Lan S."/>
            <person name="Tsai W.C."/>
            <person name="Van de Peer Y."/>
            <person name="Liu Z.J."/>
        </authorList>
    </citation>
    <scope>NUCLEOTIDE SEQUENCE [LARGE SCALE GENOMIC DNA]</scope>
    <source>
        <strain evidence="2">Lor288</strain>
    </source>
</reference>
<gene>
    <name evidence="2" type="ORF">KSP40_PGU003667</name>
</gene>